<dbReference type="GO" id="GO:0045053">
    <property type="term" value="P:protein retention in Golgi apparatus"/>
    <property type="evidence" value="ECO:0007669"/>
    <property type="project" value="TreeGrafter"/>
</dbReference>
<accession>A0AA88Y390</accession>
<dbReference type="Pfam" id="PF25036">
    <property type="entry name" value="VPS13_VAB"/>
    <property type="match status" value="1"/>
</dbReference>
<feature type="compositionally biased region" description="Polar residues" evidence="5">
    <location>
        <begin position="1389"/>
        <end position="1401"/>
    </location>
</feature>
<evidence type="ECO:0000256" key="3">
    <source>
        <dbReference type="ARBA" id="ARBA00023055"/>
    </source>
</evidence>
<comment type="similarity">
    <text evidence="1">Belongs to the VPS13 family.</text>
</comment>
<dbReference type="EMBL" id="VSWD01000009">
    <property type="protein sequence ID" value="KAK3093140.1"/>
    <property type="molecule type" value="Genomic_DNA"/>
</dbReference>
<dbReference type="Pfam" id="PF12624">
    <property type="entry name" value="VPS13_N"/>
    <property type="match status" value="1"/>
</dbReference>
<feature type="domain" description="Chorein N-terminal" evidence="6">
    <location>
        <begin position="2"/>
        <end position="792"/>
    </location>
</feature>
<dbReference type="Proteomes" id="UP001186944">
    <property type="component" value="Unassembled WGS sequence"/>
</dbReference>
<feature type="coiled-coil region" evidence="4">
    <location>
        <begin position="98"/>
        <end position="128"/>
    </location>
</feature>
<name>A0AA88Y390_PINIB</name>
<feature type="region of interest" description="Disordered" evidence="5">
    <location>
        <begin position="1552"/>
        <end position="1579"/>
    </location>
</feature>
<dbReference type="GO" id="GO:0006623">
    <property type="term" value="P:protein targeting to vacuole"/>
    <property type="evidence" value="ECO:0007669"/>
    <property type="project" value="TreeGrafter"/>
</dbReference>
<evidence type="ECO:0000259" key="6">
    <source>
        <dbReference type="Pfam" id="PF12624"/>
    </source>
</evidence>
<evidence type="ECO:0000256" key="4">
    <source>
        <dbReference type="SAM" id="Coils"/>
    </source>
</evidence>
<dbReference type="PANTHER" id="PTHR16166:SF93">
    <property type="entry name" value="INTERMEMBRANE LIPID TRANSFER PROTEIN VPS13"/>
    <property type="match status" value="1"/>
</dbReference>
<feature type="domain" description="Intermembrane lipid transfer protein VPS13-like C-terminal" evidence="9">
    <location>
        <begin position="3122"/>
        <end position="3221"/>
    </location>
</feature>
<evidence type="ECO:0000313" key="10">
    <source>
        <dbReference type="EMBL" id="KAK3093140.1"/>
    </source>
</evidence>
<dbReference type="InterPro" id="IPR056747">
    <property type="entry name" value="VPS13-like_M"/>
</dbReference>
<organism evidence="10 11">
    <name type="scientific">Pinctada imbricata</name>
    <name type="common">Atlantic pearl-oyster</name>
    <name type="synonym">Pinctada martensii</name>
    <dbReference type="NCBI Taxonomy" id="66713"/>
    <lineage>
        <taxon>Eukaryota</taxon>
        <taxon>Metazoa</taxon>
        <taxon>Spiralia</taxon>
        <taxon>Lophotrochozoa</taxon>
        <taxon>Mollusca</taxon>
        <taxon>Bivalvia</taxon>
        <taxon>Autobranchia</taxon>
        <taxon>Pteriomorphia</taxon>
        <taxon>Pterioida</taxon>
        <taxon>Pterioidea</taxon>
        <taxon>Pteriidae</taxon>
        <taxon>Pinctada</taxon>
    </lineage>
</organism>
<dbReference type="PANTHER" id="PTHR16166">
    <property type="entry name" value="VACUOLAR PROTEIN SORTING-ASSOCIATED PROTEIN VPS13"/>
    <property type="match status" value="1"/>
</dbReference>
<sequence length="3226" mass="362123">MVFESLVVDLINKYLGDYVENLDRSQLKLGIWGGDAVLQNLDLKESALDDLDLPVKVKAGHIGKLTLKIPWKNLYKEPVIASIEGVYALAVPNVAIKYDAVKDNKAKQEAKQKKLQQIEEAKKLQQEKDKPKEPQKDSFAEKLATQIIKNLQVQVRHIHIRYEDSYTNPKHPFSVGVSLGELLFQTTDENWKPCILKETVTQIFKLVKLDSLAVYWNSDTELYTKLDKTQQLEKLRTEIASKDRKTPFHYIVKPISSVAHLRLNTKPESTNYSTPKVFLTLVFDDIGVALAKCQYDNVLEMLESFERMNLLSIYKKYRPDVELKGNATKWWHYAMSSVMEETVRRRRRMFSWPHIIKHRMNMKHYKEAYVKKLTSKKVSSELENQLNKYEEDLDVFCITLMRQQAELQAAKLGAKKAEEKSGGWFGGWFGGKKKEKKKEKDNVEDIQDKFGELYDDKEKAKLYEAIGYQENEADPTLPKEFVAVRLVTKLSNVSITLRDHTKKESLLKVQLQDVFSSVSQRPAANAVQVEAKVDQFIVNGTKQNGLVPKMVVSQTKEAEQVYSLLDVNLETNPLDGLCDTRLRVNMRPLQIIYDAITVNQLADFFKPPEAVHLQQLSQAAMQKFEDIKEQSATGLQHAIEQKKYTDIKIDLQPSLVIVPQTGFYKKDAGNMLVLDLGNLKIDTEKAETTGKEKAETVEEVMKRAYDKFNIKLERIQILFSTPGQDWQSARLRDFSPLHILNPISISILLQKCMFDNDPRMPKMKVSGDLPLLSLEMSDIRLQELLSLVDSIPFPESAPEVAKEEEIPLDAPEIPVDVNDNKLVKAATGGLQVTISYRWLIGNYILQVAYRWLIGYFAVQVEEEKSKDVSMEANMTDVELHFEIKMVNVQLSRKMGDSLQPLLKLVVESLGTDVLVRTFDLSVEAYLGGIYLQHQEFKGEGGPLVNIINTPVTEAGGSKLLEVKYCKANPEGPEFATKHKKTEQSIGVKFSCLDVMLHLEALVSLMKFGEDLQAALQSSKKDKPVEPAAEEQKEKKDKESEEATAPKVTQQKKKGKEKPSDYVDIAVTAGLQEIGVMVCTNSELITVLDIKGIEAGVTIQESKTSVSALLRAVKIMDPTSGTLYPNIMEIQGDAVLNVALVIYNQATEGDKYSDMSCVDTSVNVTLGRIRLVFLNKFVQALLNFLGHFEAAKDKALETADAVAESAKAAAAKLQEKSPRVSLKINMSAPVIVVPRKSDSREVLLVDFGKLQIGNTFSMADKKSKSGIPAVMDTMCIDLTDLKIVRAQLNEGGGTVGQSMILEPVNIDLTIVRNLAISWYLDKAETDISGKLPAVTTSLSQGDLTLLMNVLNENLGEGEAPKHQDVKPLGKLTDDEVMESHVKPPHLHSSPEITVTPPDNSTPSAGPFTKLQFSFEIGVLKASLYNGESKLTDDGRESRPADLALGNFEIQVVAVKGKITSDNGLTSITTKVILHDTVLDDTTDKKGHGLLYKKVRMIERKSTSGQDNMIDVDFSQDTNEDKNVTVKVSSIHLCVCVDFLMSIADFFIKGMPSSPAPAQKPAPKGTPKKAPPKELAPPPQSDLNVMVTVEKPEIILIEDQMNPDCNALVLDTELSFRMRVTPETQDMSANIKDLQIVSCVFSQRHQTGSQILSPCDVSFYSKTPYGKGAHMDISTSDLIMNISPATIRTVAKISEGLAKKEEDTEEKKEKIPEGLWEIKKVSESNYWFVRTEEAAEVEEEEDLEDLVAKAEDVDSRGEMLIVKVPTITVKLEGGVGKRTVPLLIVDSSFQGEVKDWSSQLSVESSLKLEVAYYNEKLSVWEYLLEPVVDSGKRRKWDLQLEVTMNDDLPPVEEGEDEDSATIQMQPPKMSINVRSQDDLQLMMSKTCLEVLTNLSKAFGEAYNLVEPREKAGAVLAPYVIQNHTGLEILMKLDNTFQMPSDANNGKVQMSPNRIIELFGKQKALSRQASVIKAAQEGDEKKFIFQVEQYNATREVTIKRDEKRFYQINHKTYPGDTWAVVCSTQTPLGQKIVSLRSIVQMRSHLVDPVEVFYKDDTNIQVCGVLKPGEVFNVPLQAVYTPNGEFFFKPLHTGFDMSKDPVSWRGAENMGTKQISCPGEQGHSPYFISVRAELVNIYFDESDKLDAKTFVFHLSPTVIFHNLLPIPVQYLLEGTGDEETLQKGQNKSLAHAEVNKTNMEITIPSYRNCEWRGHCLLQQDRPELSMVTFQCYEGAQQKTLNLGLHCKITDGCMDLSLYSPYWMINKTQQLLSYKGSDSDDVIQHPPTASDIIMFSFQQKKLLGAKKKTQHRVKNAMAEPPYVVHSTIYPDNTEYYRKMQNWQVTLKISEDGAWSDKFSLDTVGSAGTVLCKSKAKSMEVGINIRLSNSGLTKVCTFTPMYMLLNTSDHTIMCTETTAEQWMEISPQQASISLYTCLPFWPTQTGDDMTLKAKFKGSDDVTNPFFFNKAHTTLMKLDNEYGGINVECHVTESSMVTTLTQYKPGLATVLIVNHTEKAQIEFHQSGLKTVHLIKPDQAKLYTWENALAKKREIEWSCGEVKNKKNDLIQDGTDGFFINSDSKAYWVSFLDGLQRVLLFTDDPALAINAQEAGELERIEQEITVSIQAMGLSLVNDYTQTEVAYLGITSSGIIWEEKRKRYKALNMKNCQILETAYQKYHTEIDLGHTPPEKLTLENKMEVSFGEMRMMKPNKRAIRRSFQDGVWIQYKTSAHQLQLHAKINRLQLDSQQSGSVFTTVLAPMPLPKSVASESVPKPFTEASIMLRKHEHSNMMQFKYFKVLIQEMTLKVDQGFLNNVIDLFTPKGEVSREQEVEQMNEDVKKIHTPLLEEVGLSLKEEQKNFYDYLHFSPIKIHLSFSLQGGGGDGKPTQIHANVLNVFLQSVGVVLTDVQDVVFKLGFFQREHSFYNQSQLNGEIGRHYASQAIKQVYVLVLGLDVLGNPFGLLRGLGEGVEDLFYEPYQGAIQGPEEFAEGLALGVRSLLGHAVGGAAGAVSRITGTIGKGLAVLTLDDSYQKKRREAMNKRPANVREGFARGGKGLVMGVFDGVTGIVRKPVEGAKEEGAKGFFKGIGKGLVGVVTRPTSGVIDFASSSFEGIKRIADVTEEVRRLRPPRRFHNDRILRPYNPQEAEGYAVLQETEKGKYAESDEYTGHIVLSKDAKHILIVTDKRVIHAHRGEIFGHWDADWTYTWTEIKEVKKHHKGIEIVLKVRLYI</sequence>
<evidence type="ECO:0000256" key="2">
    <source>
        <dbReference type="ARBA" id="ARBA00022448"/>
    </source>
</evidence>
<feature type="region of interest" description="Disordered" evidence="5">
    <location>
        <begin position="1016"/>
        <end position="1054"/>
    </location>
</feature>
<evidence type="ECO:0000259" key="7">
    <source>
        <dbReference type="Pfam" id="PF25033"/>
    </source>
</evidence>
<evidence type="ECO:0000259" key="9">
    <source>
        <dbReference type="Pfam" id="PF25037"/>
    </source>
</evidence>
<protein>
    <recommendedName>
        <fullName evidence="12">Vacuolar protein sorting 13 homolog A</fullName>
    </recommendedName>
</protein>
<dbReference type="InterPro" id="IPR056748">
    <property type="entry name" value="VPS13-like_C"/>
</dbReference>
<feature type="domain" description="Vacuolar protein sorting-associated protein 13 VPS13 adaptor binding" evidence="8">
    <location>
        <begin position="1979"/>
        <end position="2474"/>
    </location>
</feature>
<dbReference type="InterPro" id="IPR026854">
    <property type="entry name" value="VPS13_N"/>
</dbReference>
<evidence type="ECO:0000256" key="5">
    <source>
        <dbReference type="SAM" id="MobiDB-lite"/>
    </source>
</evidence>
<dbReference type="Pfam" id="PF25037">
    <property type="entry name" value="VPS13_C"/>
    <property type="match status" value="1"/>
</dbReference>
<proteinExistence type="inferred from homology"/>
<feature type="compositionally biased region" description="Basic and acidic residues" evidence="5">
    <location>
        <begin position="1018"/>
        <end position="1040"/>
    </location>
</feature>
<dbReference type="GO" id="GO:0006869">
    <property type="term" value="P:lipid transport"/>
    <property type="evidence" value="ECO:0007669"/>
    <property type="project" value="UniProtKB-KW"/>
</dbReference>
<gene>
    <name evidence="10" type="ORF">FSP39_011676</name>
</gene>
<keyword evidence="3" id="KW-0445">Lipid transport</keyword>
<evidence type="ECO:0008006" key="12">
    <source>
        <dbReference type="Google" id="ProtNLM"/>
    </source>
</evidence>
<keyword evidence="4" id="KW-0175">Coiled coil</keyword>
<feature type="domain" description="VPS13-like middle region" evidence="7">
    <location>
        <begin position="1076"/>
        <end position="1897"/>
    </location>
</feature>
<evidence type="ECO:0000256" key="1">
    <source>
        <dbReference type="ARBA" id="ARBA00006545"/>
    </source>
</evidence>
<feature type="region of interest" description="Disordered" evidence="5">
    <location>
        <begin position="1380"/>
        <end position="1401"/>
    </location>
</feature>
<evidence type="ECO:0000313" key="11">
    <source>
        <dbReference type="Proteomes" id="UP001186944"/>
    </source>
</evidence>
<dbReference type="Pfam" id="PF25033">
    <property type="entry name" value="VPS13_M"/>
    <property type="match status" value="1"/>
</dbReference>
<keyword evidence="11" id="KW-1185">Reference proteome</keyword>
<dbReference type="InterPro" id="IPR009543">
    <property type="entry name" value="VPS13_VAB"/>
</dbReference>
<keyword evidence="2" id="KW-0813">Transport</keyword>
<comment type="caution">
    <text evidence="10">The sequence shown here is derived from an EMBL/GenBank/DDBJ whole genome shotgun (WGS) entry which is preliminary data.</text>
</comment>
<evidence type="ECO:0000259" key="8">
    <source>
        <dbReference type="Pfam" id="PF25036"/>
    </source>
</evidence>
<reference evidence="10" key="1">
    <citation type="submission" date="2019-08" db="EMBL/GenBank/DDBJ databases">
        <title>The improved chromosome-level genome for the pearl oyster Pinctada fucata martensii using PacBio sequencing and Hi-C.</title>
        <authorList>
            <person name="Zheng Z."/>
        </authorList>
    </citation>
    <scope>NUCLEOTIDE SEQUENCE</scope>
    <source>
        <strain evidence="10">ZZ-2019</strain>
        <tissue evidence="10">Adductor muscle</tissue>
    </source>
</reference>
<dbReference type="InterPro" id="IPR026847">
    <property type="entry name" value="VPS13"/>
</dbReference>